<dbReference type="GO" id="GO:0043565">
    <property type="term" value="F:sequence-specific DNA binding"/>
    <property type="evidence" value="ECO:0007669"/>
    <property type="project" value="InterPro"/>
</dbReference>
<evidence type="ECO:0000313" key="5">
    <source>
        <dbReference type="EMBL" id="RCW96997.1"/>
    </source>
</evidence>
<dbReference type="InterPro" id="IPR018060">
    <property type="entry name" value="HTH_AraC"/>
</dbReference>
<organism evidence="5 6">
    <name type="scientific">Marinomonas foliarum</name>
    <dbReference type="NCBI Taxonomy" id="491950"/>
    <lineage>
        <taxon>Bacteria</taxon>
        <taxon>Pseudomonadati</taxon>
        <taxon>Pseudomonadota</taxon>
        <taxon>Gammaproteobacteria</taxon>
        <taxon>Oceanospirillales</taxon>
        <taxon>Oceanospirillaceae</taxon>
        <taxon>Marinomonas</taxon>
    </lineage>
</organism>
<dbReference type="RefSeq" id="WP_114413129.1">
    <property type="nucleotide sequence ID" value="NZ_QPJQ01000033.1"/>
</dbReference>
<dbReference type="SUPFAM" id="SSF46689">
    <property type="entry name" value="Homeodomain-like"/>
    <property type="match status" value="2"/>
</dbReference>
<evidence type="ECO:0000256" key="1">
    <source>
        <dbReference type="ARBA" id="ARBA00023015"/>
    </source>
</evidence>
<evidence type="ECO:0000313" key="6">
    <source>
        <dbReference type="Proteomes" id="UP000253506"/>
    </source>
</evidence>
<dbReference type="GO" id="GO:0003700">
    <property type="term" value="F:DNA-binding transcription factor activity"/>
    <property type="evidence" value="ECO:0007669"/>
    <property type="project" value="InterPro"/>
</dbReference>
<dbReference type="InterPro" id="IPR050204">
    <property type="entry name" value="AraC_XylS_family_regulators"/>
</dbReference>
<proteinExistence type="predicted"/>
<protein>
    <submittedName>
        <fullName evidence="5">AraC family ethanolamine operon transcriptional activator</fullName>
    </submittedName>
</protein>
<dbReference type="PROSITE" id="PS00041">
    <property type="entry name" value="HTH_ARAC_FAMILY_1"/>
    <property type="match status" value="1"/>
</dbReference>
<evidence type="ECO:0000256" key="3">
    <source>
        <dbReference type="ARBA" id="ARBA00023163"/>
    </source>
</evidence>
<dbReference type="PANTHER" id="PTHR46796">
    <property type="entry name" value="HTH-TYPE TRANSCRIPTIONAL ACTIVATOR RHAS-RELATED"/>
    <property type="match status" value="1"/>
</dbReference>
<dbReference type="Pfam" id="PF12833">
    <property type="entry name" value="HTH_18"/>
    <property type="match status" value="1"/>
</dbReference>
<gene>
    <name evidence="5" type="ORF">DFP77_13345</name>
</gene>
<reference evidence="5 6" key="1">
    <citation type="submission" date="2018-07" db="EMBL/GenBank/DDBJ databases">
        <title>Genomic Encyclopedia of Type Strains, Phase III (KMG-III): the genomes of soil and plant-associated and newly described type strains.</title>
        <authorList>
            <person name="Whitman W."/>
        </authorList>
    </citation>
    <scope>NUCLEOTIDE SEQUENCE [LARGE SCALE GENOMIC DNA]</scope>
    <source>
        <strain evidence="5 6">CECT 7731</strain>
    </source>
</reference>
<dbReference type="OrthoDB" id="6003540at2"/>
<keyword evidence="2" id="KW-0238">DNA-binding</keyword>
<dbReference type="PANTHER" id="PTHR46796:SF12">
    <property type="entry name" value="HTH-TYPE DNA-BINDING TRANSCRIPTIONAL ACTIVATOR EUTR"/>
    <property type="match status" value="1"/>
</dbReference>
<dbReference type="Gene3D" id="1.10.10.60">
    <property type="entry name" value="Homeodomain-like"/>
    <property type="match status" value="1"/>
</dbReference>
<comment type="caution">
    <text evidence="5">The sequence shown here is derived from an EMBL/GenBank/DDBJ whole genome shotgun (WGS) entry which is preliminary data.</text>
</comment>
<dbReference type="SMART" id="SM00342">
    <property type="entry name" value="HTH_ARAC"/>
    <property type="match status" value="1"/>
</dbReference>
<dbReference type="EMBL" id="QPJQ01000033">
    <property type="protein sequence ID" value="RCW96997.1"/>
    <property type="molecule type" value="Genomic_DNA"/>
</dbReference>
<evidence type="ECO:0000256" key="2">
    <source>
        <dbReference type="ARBA" id="ARBA00023125"/>
    </source>
</evidence>
<dbReference type="InterPro" id="IPR018062">
    <property type="entry name" value="HTH_AraC-typ_CS"/>
</dbReference>
<keyword evidence="1" id="KW-0805">Transcription regulation</keyword>
<dbReference type="Proteomes" id="UP000253506">
    <property type="component" value="Unassembled WGS sequence"/>
</dbReference>
<dbReference type="AlphaFoldDB" id="A0A368ZNP3"/>
<dbReference type="PROSITE" id="PS01124">
    <property type="entry name" value="HTH_ARAC_FAMILY_2"/>
    <property type="match status" value="1"/>
</dbReference>
<sequence length="334" mass="37723">MLNSMIDAPKQGISSDISKADASQVRVPKVRLSEAHDADLHASNLTNWQQEYDQTSRGSFYGRIVELPFDGLQVFCEHTSQSLQQKCVVWPDSVWLGIPLADQEESRINGLTIHENNIMCRPGDCDFQLSTPQDYDLYGLVVDQSKLMKMALIHGVDLNWKELTECGRLGVPDKTLDEVRFLLARLLSAESRTPPRLQQDIVMMALLEVLKVETPQPAKTQSYYHRKSVVDNARLFLDQLLDEPVTVTQLCEVTNVSRRTLQYSFESILGVSPIQYLRISRLNGVRRSLVQAQHGQAVSDIAAQWGFWHLSQFAKDYKQLFGETPSKTLTGLSG</sequence>
<dbReference type="InterPro" id="IPR009057">
    <property type="entry name" value="Homeodomain-like_sf"/>
</dbReference>
<evidence type="ECO:0000259" key="4">
    <source>
        <dbReference type="PROSITE" id="PS01124"/>
    </source>
</evidence>
<keyword evidence="3" id="KW-0804">Transcription</keyword>
<accession>A0A368ZNP3</accession>
<feature type="domain" description="HTH araC/xylS-type" evidence="4">
    <location>
        <begin position="231"/>
        <end position="331"/>
    </location>
</feature>
<name>A0A368ZNP3_9GAMM</name>